<dbReference type="AlphaFoldDB" id="A0A1G2BX77"/>
<dbReference type="Proteomes" id="UP000178109">
    <property type="component" value="Unassembled WGS sequence"/>
</dbReference>
<dbReference type="EMBL" id="MHKO01000005">
    <property type="protein sequence ID" value="OGY93109.1"/>
    <property type="molecule type" value="Genomic_DNA"/>
</dbReference>
<evidence type="ECO:0000313" key="3">
    <source>
        <dbReference type="Proteomes" id="UP000178109"/>
    </source>
</evidence>
<proteinExistence type="predicted"/>
<name>A0A1G2BX77_9BACT</name>
<dbReference type="GO" id="GO:0016702">
    <property type="term" value="F:oxidoreductase activity, acting on single donors with incorporation of molecular oxygen, incorporation of two atoms of oxygen"/>
    <property type="evidence" value="ECO:0007669"/>
    <property type="project" value="UniProtKB-ARBA"/>
</dbReference>
<dbReference type="Gene3D" id="3.40.830.10">
    <property type="entry name" value="LigB-like"/>
    <property type="match status" value="1"/>
</dbReference>
<comment type="caution">
    <text evidence="2">The sequence shown here is derived from an EMBL/GenBank/DDBJ whole genome shotgun (WGS) entry which is preliminary data.</text>
</comment>
<dbReference type="GO" id="GO:0008198">
    <property type="term" value="F:ferrous iron binding"/>
    <property type="evidence" value="ECO:0007669"/>
    <property type="project" value="InterPro"/>
</dbReference>
<dbReference type="SUPFAM" id="SSF53213">
    <property type="entry name" value="LigB-like"/>
    <property type="match status" value="1"/>
</dbReference>
<dbReference type="STRING" id="1798553.A3H70_01870"/>
<evidence type="ECO:0000259" key="1">
    <source>
        <dbReference type="Pfam" id="PF02900"/>
    </source>
</evidence>
<organism evidence="2 3">
    <name type="scientific">Candidatus Komeilibacteria bacterium RIFCSPLOWO2_02_FULL_48_11</name>
    <dbReference type="NCBI Taxonomy" id="1798553"/>
    <lineage>
        <taxon>Bacteria</taxon>
        <taxon>Candidatus Komeiliibacteriota</taxon>
    </lineage>
</organism>
<evidence type="ECO:0000313" key="2">
    <source>
        <dbReference type="EMBL" id="OGY93109.1"/>
    </source>
</evidence>
<dbReference type="Pfam" id="PF02900">
    <property type="entry name" value="LigB"/>
    <property type="match status" value="1"/>
</dbReference>
<reference evidence="2 3" key="1">
    <citation type="journal article" date="2016" name="Nat. Commun.">
        <title>Thousands of microbial genomes shed light on interconnected biogeochemical processes in an aquifer system.</title>
        <authorList>
            <person name="Anantharaman K."/>
            <person name="Brown C.T."/>
            <person name="Hug L.A."/>
            <person name="Sharon I."/>
            <person name="Castelle C.J."/>
            <person name="Probst A.J."/>
            <person name="Thomas B.C."/>
            <person name="Singh A."/>
            <person name="Wilkins M.J."/>
            <person name="Karaoz U."/>
            <person name="Brodie E.L."/>
            <person name="Williams K.H."/>
            <person name="Hubbard S.S."/>
            <person name="Banfield J.F."/>
        </authorList>
    </citation>
    <scope>NUCLEOTIDE SEQUENCE [LARGE SCALE GENOMIC DNA]</scope>
</reference>
<gene>
    <name evidence="2" type="ORF">A3H70_01870</name>
</gene>
<sequence>MLIYAAHLPHSPALLPQIAKNKVQLFKKTKRAIAEIAADLYARNPATLLLITPLGAGLEHSYTLQVASRYQVDLGPIGDFASDATFGGDIFLAHKISEELGIEWPVKNLSNERLDVASSVAMLQLIRAKKNYSILPLTYALQPAKQIFAFGQALREAIEKSGERVAALSLGDLSRTNSREREAGDKFDQKIINCLHDKQALAFLELESPQIDSFHVCAYRPLALLLGALSGVNYECDVLSYQQRFGVGMMAARFTF</sequence>
<accession>A0A1G2BX77</accession>
<feature type="domain" description="Extradiol ring-cleavage dioxygenase class III enzyme subunit B" evidence="1">
    <location>
        <begin position="5"/>
        <end position="248"/>
    </location>
</feature>
<protein>
    <recommendedName>
        <fullName evidence="1">Extradiol ring-cleavage dioxygenase class III enzyme subunit B domain-containing protein</fullName>
    </recommendedName>
</protein>
<dbReference type="InterPro" id="IPR004183">
    <property type="entry name" value="Xdiol_dOase_suB"/>
</dbReference>